<evidence type="ECO:0000313" key="7">
    <source>
        <dbReference type="EMBL" id="ACQ79724.1"/>
    </source>
</evidence>
<dbReference type="OrthoDB" id="9760715at2"/>
<evidence type="ECO:0000256" key="1">
    <source>
        <dbReference type="ARBA" id="ARBA00022801"/>
    </source>
</evidence>
<dbReference type="RefSeq" id="WP_015881964.1">
    <property type="nucleotide sequence ID" value="NC_012669.1"/>
</dbReference>
<reference evidence="7 8" key="1">
    <citation type="journal article" date="2009" name="Stand. Genomic Sci.">
        <title>Complete genome sequence of Beutenbergia cavernae type strain (HKI 0122).</title>
        <authorList>
            <person name="Land M."/>
            <person name="Pukall R."/>
            <person name="Abt B."/>
            <person name="Goker M."/>
            <person name="Rohde M."/>
            <person name="Glavina Del Rio T."/>
            <person name="Tice H."/>
            <person name="Copeland A."/>
            <person name="Cheng J.F."/>
            <person name="Lucas S."/>
            <person name="Chen F."/>
            <person name="Nolan M."/>
            <person name="Bruce D."/>
            <person name="Goodwin L."/>
            <person name="Pitluck S."/>
            <person name="Ivanova N."/>
            <person name="Mavromatis K."/>
            <person name="Ovchinnikova G."/>
            <person name="Pati A."/>
            <person name="Chen A."/>
            <person name="Palaniappan K."/>
            <person name="Hauser L."/>
            <person name="Chang Y.J."/>
            <person name="Jefferies C.C."/>
            <person name="Saunders E."/>
            <person name="Brettin T."/>
            <person name="Detter J.C."/>
            <person name="Han C."/>
            <person name="Chain P."/>
            <person name="Bristow J."/>
            <person name="Eisen J.A."/>
            <person name="Markowitz V."/>
            <person name="Hugenholtz P."/>
            <person name="Kyrpides N.C."/>
            <person name="Klenk H.P."/>
            <person name="Lapidus A."/>
        </authorList>
    </citation>
    <scope>NUCLEOTIDE SEQUENCE [LARGE SCALE GENOMIC DNA]</scope>
    <source>
        <strain evidence="8">ATCC BAA-8 / DSM 12333 / NBRC 16432</strain>
    </source>
</reference>
<dbReference type="PANTHER" id="PTHR45629">
    <property type="entry name" value="SNF2/RAD54 FAMILY MEMBER"/>
    <property type="match status" value="1"/>
</dbReference>
<dbReference type="PROSITE" id="PS51192">
    <property type="entry name" value="HELICASE_ATP_BIND_1"/>
    <property type="match status" value="1"/>
</dbReference>
<evidence type="ECO:0000259" key="4">
    <source>
        <dbReference type="PROSITE" id="PS50966"/>
    </source>
</evidence>
<dbReference type="InterPro" id="IPR049730">
    <property type="entry name" value="SNF2/RAD54-like_C"/>
</dbReference>
<dbReference type="InterPro" id="IPR001650">
    <property type="entry name" value="Helicase_C-like"/>
</dbReference>
<protein>
    <submittedName>
        <fullName evidence="7">Non-specific serine/threonine protein kinase</fullName>
        <ecNumber evidence="7">2.7.11.1</ecNumber>
    </submittedName>
</protein>
<dbReference type="PROSITE" id="PS50966">
    <property type="entry name" value="ZF_SWIM"/>
    <property type="match status" value="1"/>
</dbReference>
<dbReference type="Pfam" id="PF00176">
    <property type="entry name" value="SNF2-rel_dom"/>
    <property type="match status" value="1"/>
</dbReference>
<feature type="domain" description="SWIM-type" evidence="4">
    <location>
        <begin position="58"/>
        <end position="92"/>
    </location>
</feature>
<feature type="domain" description="Helicase C-terminal" evidence="6">
    <location>
        <begin position="935"/>
        <end position="1086"/>
    </location>
</feature>
<dbReference type="GO" id="GO:0005524">
    <property type="term" value="F:ATP binding"/>
    <property type="evidence" value="ECO:0007669"/>
    <property type="project" value="InterPro"/>
</dbReference>
<dbReference type="Pfam" id="PF00271">
    <property type="entry name" value="Helicase_C"/>
    <property type="match status" value="1"/>
</dbReference>
<dbReference type="AlphaFoldDB" id="C5C2N8"/>
<dbReference type="InterPro" id="IPR014001">
    <property type="entry name" value="Helicase_ATP-bd"/>
</dbReference>
<dbReference type="KEGG" id="bcv:Bcav_1466"/>
<gene>
    <name evidence="7" type="ordered locus">Bcav_1466</name>
</gene>
<dbReference type="SUPFAM" id="SSF52540">
    <property type="entry name" value="P-loop containing nucleoside triphosphate hydrolases"/>
    <property type="match status" value="2"/>
</dbReference>
<dbReference type="PROSITE" id="PS51194">
    <property type="entry name" value="HELICASE_CTER"/>
    <property type="match status" value="1"/>
</dbReference>
<dbReference type="Gene3D" id="3.40.50.10810">
    <property type="entry name" value="Tandem AAA-ATPase domain"/>
    <property type="match status" value="1"/>
</dbReference>
<dbReference type="Proteomes" id="UP000007962">
    <property type="component" value="Chromosome"/>
</dbReference>
<keyword evidence="7" id="KW-0418">Kinase</keyword>
<dbReference type="SMART" id="SM00487">
    <property type="entry name" value="DEXDc"/>
    <property type="match status" value="1"/>
</dbReference>
<feature type="region of interest" description="Disordered" evidence="3">
    <location>
        <begin position="136"/>
        <end position="165"/>
    </location>
</feature>
<dbReference type="GO" id="GO:0016787">
    <property type="term" value="F:hydrolase activity"/>
    <property type="evidence" value="ECO:0007669"/>
    <property type="project" value="UniProtKB-KW"/>
</dbReference>
<feature type="compositionally biased region" description="Basic and acidic residues" evidence="3">
    <location>
        <begin position="138"/>
        <end position="156"/>
    </location>
</feature>
<dbReference type="SMART" id="SM00490">
    <property type="entry name" value="HELICc"/>
    <property type="match status" value="1"/>
</dbReference>
<dbReference type="InterPro" id="IPR050496">
    <property type="entry name" value="SNF2_RAD54_helicase_repair"/>
</dbReference>
<dbReference type="InterPro" id="IPR027417">
    <property type="entry name" value="P-loop_NTPase"/>
</dbReference>
<dbReference type="PANTHER" id="PTHR45629:SF7">
    <property type="entry name" value="DNA EXCISION REPAIR PROTEIN ERCC-6-RELATED"/>
    <property type="match status" value="1"/>
</dbReference>
<dbReference type="GO" id="GO:0015616">
    <property type="term" value="F:DNA translocase activity"/>
    <property type="evidence" value="ECO:0007669"/>
    <property type="project" value="TreeGrafter"/>
</dbReference>
<keyword evidence="2" id="KW-0479">Metal-binding</keyword>
<proteinExistence type="predicted"/>
<dbReference type="InterPro" id="IPR007527">
    <property type="entry name" value="Znf_SWIM"/>
</dbReference>
<dbReference type="GO" id="GO:0008270">
    <property type="term" value="F:zinc ion binding"/>
    <property type="evidence" value="ECO:0007669"/>
    <property type="project" value="UniProtKB-KW"/>
</dbReference>
<dbReference type="InterPro" id="IPR013663">
    <property type="entry name" value="Helicase_SWF/SNF/SWI_bac"/>
</dbReference>
<keyword evidence="2" id="KW-0863">Zinc-finger</keyword>
<keyword evidence="1" id="KW-0378">Hydrolase</keyword>
<dbReference type="EC" id="2.7.11.1" evidence="7"/>
<organism evidence="7 8">
    <name type="scientific">Beutenbergia cavernae (strain ATCC BAA-8 / DSM 12333 / CCUG 43141 / JCM 11478 / NBRC 16432 / NCIMB 13614 / HKI 0122)</name>
    <dbReference type="NCBI Taxonomy" id="471853"/>
    <lineage>
        <taxon>Bacteria</taxon>
        <taxon>Bacillati</taxon>
        <taxon>Actinomycetota</taxon>
        <taxon>Actinomycetes</taxon>
        <taxon>Micrococcales</taxon>
        <taxon>Beutenbergiaceae</taxon>
        <taxon>Beutenbergia</taxon>
    </lineage>
</organism>
<keyword evidence="7" id="KW-0723">Serine/threonine-protein kinase</keyword>
<dbReference type="InterPro" id="IPR000330">
    <property type="entry name" value="SNF2_N"/>
</dbReference>
<evidence type="ECO:0000256" key="2">
    <source>
        <dbReference type="PROSITE-ProRule" id="PRU00325"/>
    </source>
</evidence>
<feature type="domain" description="Helicase ATP-binding" evidence="5">
    <location>
        <begin position="635"/>
        <end position="813"/>
    </location>
</feature>
<evidence type="ECO:0000313" key="8">
    <source>
        <dbReference type="Proteomes" id="UP000007962"/>
    </source>
</evidence>
<dbReference type="CDD" id="cd18012">
    <property type="entry name" value="DEXQc_arch_SWI2_SNF2"/>
    <property type="match status" value="1"/>
</dbReference>
<dbReference type="InterPro" id="IPR038718">
    <property type="entry name" value="SNF2-like_sf"/>
</dbReference>
<dbReference type="Pfam" id="PF08455">
    <property type="entry name" value="SNF2_assoc"/>
    <property type="match status" value="1"/>
</dbReference>
<name>C5C2N8_BEUC1</name>
<dbReference type="Gene3D" id="3.40.50.300">
    <property type="entry name" value="P-loop containing nucleotide triphosphate hydrolases"/>
    <property type="match status" value="1"/>
</dbReference>
<keyword evidence="7" id="KW-0808">Transferase</keyword>
<dbReference type="EMBL" id="CP001618">
    <property type="protein sequence ID" value="ACQ79724.1"/>
    <property type="molecule type" value="Genomic_DNA"/>
</dbReference>
<evidence type="ECO:0000256" key="3">
    <source>
        <dbReference type="SAM" id="MobiDB-lite"/>
    </source>
</evidence>
<sequence length="1118" mass="120758">MHSPVELIAIVGRHAFEAGREYARADRARVLAHDPDDGVVFGSCRGSGGRVYNLVVRYETSRYGVIDDVVGQCSCPVSENCKHCVALLLTALASARTDAAPRAGATPRWQTTLDDVFPPPQRDALPLALALELTPPRLPDDGEARPERYGRWRDHGSPGSVRARPLRRGKRARWVSSGAAWSSVRGGWINGADRLHVEALDAVRRLGEAVDPYAYAEPTWLALEQVPSPSLWPALRRLVDAGVPLVEPGNGRRVTLEQATGTAPVTIRANADGSLSVRAELRHPGIADPSRAVLLGEPPHGLAWRDDDGVHLAALDPPATSSWHALAADRDGVVVPAADRGTFEHTVLPRITRQEWLSPDESFTPTPPPPPALHLELDVTRADAGAVPHAHLAWSWHYRDETGQGYGPLDLAASGSDPPRDADAEAALTAAVVDALAPLPLLLDDDGARLRPRGSVRGLDVVTLVTDVVPQLRALGVVLGHTELPTFRDAGAPQVRVSVAEKERDWFDLEVTMQVGGHDVPIGHVITALTQGADALFLPDGGFVTLADPELQRLRELIAEGRALVDQRRTGLRVSKLQTSWWEELLALGLVQTAEHAWFDALRRAAEHPPEPPPVPRGLRADLRPYQRLGFEWLAQLRRSGLGGVLADDMGLGKTVQTLAMILDDREERADGAVAEAEAGPSDAGAHAPWLVVAPTSVVPNWAAEAARFAPDLRVAVVDATRRKRRTPLAELTSGADVVVTSYALLRLDVEEYASLGVAGLVLDEAQNVKNHASKSFASAKKVGAPVTFAITGTPMENNLAELWSMFALVAPGLLGSPAQFGEVYRKPIERGNAPTAKLLARLRRRIAPFLLRRTKEEVATDLPPKQEQVIQVELSPAHRRVYDRHLHRERQRVLRLADDLDRNRVEVLSALTRLRQLAIDPTLVDADSAAPGSKLDALLPLLTEAAAEGHRVLVFSQFTRYLAMIGARLDAAGLAYSYLDGTTRRRDAVIRGFAEGTDPVFLISLKAGGVGLNLAMADYAVLADPWWNPATEEQAVDRAHRIGQTKPVMVYRLVATDTIEEKVMALQGAKRALVAGVLGVEENGTNGGADDGAAQPERRRPVGGGNLTADDLRALLG</sequence>
<dbReference type="HOGENOM" id="CLU_000315_21_0_11"/>
<accession>C5C2N8</accession>
<dbReference type="eggNOG" id="COG0553">
    <property type="taxonomic scope" value="Bacteria"/>
</dbReference>
<dbReference type="GO" id="GO:0004674">
    <property type="term" value="F:protein serine/threonine kinase activity"/>
    <property type="evidence" value="ECO:0007669"/>
    <property type="project" value="UniProtKB-KW"/>
</dbReference>
<evidence type="ECO:0000259" key="5">
    <source>
        <dbReference type="PROSITE" id="PS51192"/>
    </source>
</evidence>
<keyword evidence="2" id="KW-0862">Zinc</keyword>
<dbReference type="CDD" id="cd18793">
    <property type="entry name" value="SF2_C_SNF"/>
    <property type="match status" value="1"/>
</dbReference>
<dbReference type="STRING" id="471853.Bcav_1466"/>
<feature type="region of interest" description="Disordered" evidence="3">
    <location>
        <begin position="1085"/>
        <end position="1108"/>
    </location>
</feature>
<evidence type="ECO:0000259" key="6">
    <source>
        <dbReference type="PROSITE" id="PS51194"/>
    </source>
</evidence>
<keyword evidence="8" id="KW-1185">Reference proteome</keyword>